<sequence>MEMIFCRGIRFSSSLGFSPLLATKNLFGEISTRRWRFKLERYPYRRNLSCNYVPFLNHVKAHEMPLKHKFNRNALVARYCNSNASKEYTPKTEMKKQSLFAKMKQMTKDYWHILVPVHIITSLGWVAIFYTTIKVGVDIVKLMEIVHFNQKYIDMVKRSDAGTWALTYLLYKIFTPLRYTVTLGGTTMAIRRLSKSGLVKPLSFRKQSQEIYKTTESNKTAPAKAEYKVERQTEPPKT</sequence>
<reference evidence="10" key="1">
    <citation type="submission" date="2025-08" db="UniProtKB">
        <authorList>
            <consortium name="RefSeq"/>
        </authorList>
    </citation>
    <scope>IDENTIFICATION</scope>
    <source>
        <tissue evidence="10">Whole body</tissue>
    </source>
</reference>
<dbReference type="GO" id="GO:0016020">
    <property type="term" value="C:membrane"/>
    <property type="evidence" value="ECO:0007669"/>
    <property type="project" value="UniProtKB-SubCell"/>
</dbReference>
<protein>
    <submittedName>
        <fullName evidence="10">Uncharacterized protein C18orf19 homolog A isoform X1</fullName>
    </submittedName>
</protein>
<dbReference type="Proteomes" id="UP000694925">
    <property type="component" value="Unplaced"/>
</dbReference>
<gene>
    <name evidence="10" type="primary">LOC108632198</name>
</gene>
<keyword evidence="4" id="KW-0175">Coiled coil</keyword>
<evidence type="ECO:0000256" key="7">
    <source>
        <dbReference type="SAM" id="Phobius"/>
    </source>
</evidence>
<keyword evidence="5 7" id="KW-0472">Membrane</keyword>
<dbReference type="GO" id="GO:0005739">
    <property type="term" value="C:mitochondrion"/>
    <property type="evidence" value="ECO:0007669"/>
    <property type="project" value="TreeGrafter"/>
</dbReference>
<evidence type="ECO:0000256" key="2">
    <source>
        <dbReference type="ARBA" id="ARBA00022692"/>
    </source>
</evidence>
<keyword evidence="2 7" id="KW-0812">Transmembrane</keyword>
<dbReference type="GeneID" id="108632198"/>
<name>A0AAJ7JGC2_9HYME</name>
<dbReference type="InterPro" id="IPR009688">
    <property type="entry name" value="FAM210A/B-like_dom"/>
</dbReference>
<evidence type="ECO:0000256" key="3">
    <source>
        <dbReference type="ARBA" id="ARBA00022989"/>
    </source>
</evidence>
<comment type="subcellular location">
    <subcellularLocation>
        <location evidence="1">Membrane</location>
        <topology evidence="1">Single-pass membrane protein</topology>
    </subcellularLocation>
</comment>
<proteinExistence type="predicted"/>
<feature type="transmembrane region" description="Helical" evidence="7">
    <location>
        <begin position="110"/>
        <end position="133"/>
    </location>
</feature>
<evidence type="ECO:0000256" key="6">
    <source>
        <dbReference type="SAM" id="MobiDB-lite"/>
    </source>
</evidence>
<dbReference type="PANTHER" id="PTHR21377">
    <property type="entry name" value="PROTEIN FAM210B, MITOCHONDRIAL"/>
    <property type="match status" value="1"/>
</dbReference>
<keyword evidence="9" id="KW-1185">Reference proteome</keyword>
<dbReference type="AlphaFoldDB" id="A0AAJ7JGC2"/>
<evidence type="ECO:0000256" key="5">
    <source>
        <dbReference type="ARBA" id="ARBA00023136"/>
    </source>
</evidence>
<dbReference type="KEGG" id="ccal:108632198"/>
<evidence type="ECO:0000313" key="10">
    <source>
        <dbReference type="RefSeq" id="XP_017892108.1"/>
    </source>
</evidence>
<dbReference type="PANTHER" id="PTHR21377:SF1">
    <property type="entry name" value="PROTEIN FAM210A"/>
    <property type="match status" value="1"/>
</dbReference>
<dbReference type="Pfam" id="PF06916">
    <property type="entry name" value="FAM210A-B_dom"/>
    <property type="match status" value="1"/>
</dbReference>
<evidence type="ECO:0000313" key="9">
    <source>
        <dbReference type="Proteomes" id="UP000694925"/>
    </source>
</evidence>
<evidence type="ECO:0000259" key="8">
    <source>
        <dbReference type="Pfam" id="PF06916"/>
    </source>
</evidence>
<keyword evidence="3 7" id="KW-1133">Transmembrane helix</keyword>
<accession>A0AAJ7JGC2</accession>
<feature type="region of interest" description="Disordered" evidence="6">
    <location>
        <begin position="214"/>
        <end position="238"/>
    </location>
</feature>
<dbReference type="RefSeq" id="XP_017892108.1">
    <property type="nucleotide sequence ID" value="XM_018036619.2"/>
</dbReference>
<organism evidence="9 10">
    <name type="scientific">Ceratina calcarata</name>
    <dbReference type="NCBI Taxonomy" id="156304"/>
    <lineage>
        <taxon>Eukaryota</taxon>
        <taxon>Metazoa</taxon>
        <taxon>Ecdysozoa</taxon>
        <taxon>Arthropoda</taxon>
        <taxon>Hexapoda</taxon>
        <taxon>Insecta</taxon>
        <taxon>Pterygota</taxon>
        <taxon>Neoptera</taxon>
        <taxon>Endopterygota</taxon>
        <taxon>Hymenoptera</taxon>
        <taxon>Apocrita</taxon>
        <taxon>Aculeata</taxon>
        <taxon>Apoidea</taxon>
        <taxon>Anthophila</taxon>
        <taxon>Apidae</taxon>
        <taxon>Ceratina</taxon>
        <taxon>Zadontomerus</taxon>
    </lineage>
</organism>
<feature type="compositionally biased region" description="Basic and acidic residues" evidence="6">
    <location>
        <begin position="225"/>
        <end position="238"/>
    </location>
</feature>
<dbReference type="InterPro" id="IPR045866">
    <property type="entry name" value="FAM210A/B-like"/>
</dbReference>
<feature type="domain" description="DUF1279" evidence="8">
    <location>
        <begin position="101"/>
        <end position="187"/>
    </location>
</feature>
<evidence type="ECO:0000256" key="1">
    <source>
        <dbReference type="ARBA" id="ARBA00004167"/>
    </source>
</evidence>
<evidence type="ECO:0000256" key="4">
    <source>
        <dbReference type="ARBA" id="ARBA00023054"/>
    </source>
</evidence>